<evidence type="ECO:0000256" key="1">
    <source>
        <dbReference type="ARBA" id="ARBA00035885"/>
    </source>
</evidence>
<evidence type="ECO:0000259" key="2">
    <source>
        <dbReference type="PROSITE" id="PS51154"/>
    </source>
</evidence>
<dbReference type="Pfam" id="PF01661">
    <property type="entry name" value="Macro"/>
    <property type="match status" value="1"/>
</dbReference>
<dbReference type="RefSeq" id="WP_091457734.1">
    <property type="nucleotide sequence ID" value="NZ_FMHU01000001.1"/>
</dbReference>
<dbReference type="SMART" id="SM00506">
    <property type="entry name" value="A1pp"/>
    <property type="match status" value="1"/>
</dbReference>
<sequence>MLTIRQGNLLDSDAEALVNAVNTVGVMGKGIALAFRDAYPENHARYRDACASGTVRLGRVFLYDSGRVGPRRYVINFPTKGHWQTTSRLSDIEAGLHHLVRVVRDLEIMSLAVPPLGCGNGGLDWSDVRPAIESVFRELPEVQVHLYPPSGQRKAAGQRRSIRQLWGRGRS</sequence>
<dbReference type="SUPFAM" id="SSF52949">
    <property type="entry name" value="Macro domain-like"/>
    <property type="match status" value="1"/>
</dbReference>
<comment type="catalytic activity">
    <reaction evidence="1">
        <text>an N-(ADP-alpha-D-ribosyl)-thymidine in DNA + H2O = a thymidine in DNA + ADP-D-ribose</text>
        <dbReference type="Rhea" id="RHEA:71655"/>
        <dbReference type="Rhea" id="RHEA-COMP:13556"/>
        <dbReference type="Rhea" id="RHEA-COMP:18051"/>
        <dbReference type="ChEBI" id="CHEBI:15377"/>
        <dbReference type="ChEBI" id="CHEBI:57967"/>
        <dbReference type="ChEBI" id="CHEBI:137386"/>
        <dbReference type="ChEBI" id="CHEBI:191199"/>
    </reaction>
    <physiologicalReaction direction="left-to-right" evidence="1">
        <dbReference type="Rhea" id="RHEA:71656"/>
    </physiologicalReaction>
</comment>
<protein>
    <submittedName>
        <fullName evidence="3">O-acetyl-ADP-ribose deacetylase (Regulator of RNase III), contains Macro domain</fullName>
    </submittedName>
</protein>
<dbReference type="Proteomes" id="UP000198906">
    <property type="component" value="Unassembled WGS sequence"/>
</dbReference>
<dbReference type="Gene3D" id="3.40.220.10">
    <property type="entry name" value="Leucine Aminopeptidase, subunit E, domain 1"/>
    <property type="match status" value="1"/>
</dbReference>
<organism evidence="3 4">
    <name type="scientific">Micromonospora inyonensis</name>
    <dbReference type="NCBI Taxonomy" id="47866"/>
    <lineage>
        <taxon>Bacteria</taxon>
        <taxon>Bacillati</taxon>
        <taxon>Actinomycetota</taxon>
        <taxon>Actinomycetes</taxon>
        <taxon>Micromonosporales</taxon>
        <taxon>Micromonosporaceae</taxon>
        <taxon>Micromonospora</taxon>
    </lineage>
</organism>
<dbReference type="PROSITE" id="PS51154">
    <property type="entry name" value="MACRO"/>
    <property type="match status" value="1"/>
</dbReference>
<gene>
    <name evidence="3" type="ORF">GA0074694_2707</name>
</gene>
<accession>A0A1C6RQQ8</accession>
<dbReference type="EMBL" id="FMHU01000001">
    <property type="protein sequence ID" value="SCL19495.1"/>
    <property type="molecule type" value="Genomic_DNA"/>
</dbReference>
<evidence type="ECO:0000313" key="4">
    <source>
        <dbReference type="Proteomes" id="UP000198906"/>
    </source>
</evidence>
<name>A0A1C6RQQ8_9ACTN</name>
<dbReference type="STRING" id="47866.GA0074694_2707"/>
<dbReference type="InterPro" id="IPR043472">
    <property type="entry name" value="Macro_dom-like"/>
</dbReference>
<dbReference type="GO" id="GO:0140291">
    <property type="term" value="P:peptidyl-glutamate ADP-deribosylation"/>
    <property type="evidence" value="ECO:0007669"/>
    <property type="project" value="TreeGrafter"/>
</dbReference>
<dbReference type="InterPro" id="IPR050892">
    <property type="entry name" value="ADP-ribose_metab_enzymes"/>
</dbReference>
<feature type="domain" description="Macro" evidence="2">
    <location>
        <begin position="1"/>
        <end position="171"/>
    </location>
</feature>
<dbReference type="PANTHER" id="PTHR12521:SF0">
    <property type="entry name" value="ADP-RIBOSE GLYCOHYDROLASE OARD1"/>
    <property type="match status" value="1"/>
</dbReference>
<dbReference type="CDD" id="cd02901">
    <property type="entry name" value="Macro_Poa1p-like"/>
    <property type="match status" value="1"/>
</dbReference>
<dbReference type="AlphaFoldDB" id="A0A1C6RQQ8"/>
<proteinExistence type="predicted"/>
<reference evidence="4" key="1">
    <citation type="submission" date="2016-06" db="EMBL/GenBank/DDBJ databases">
        <authorList>
            <person name="Varghese N."/>
        </authorList>
    </citation>
    <scope>NUCLEOTIDE SEQUENCE [LARGE SCALE GENOMIC DNA]</scope>
    <source>
        <strain evidence="4">DSM 46123</strain>
    </source>
</reference>
<dbReference type="PANTHER" id="PTHR12521">
    <property type="entry name" value="PROTEIN C6ORF130"/>
    <property type="match status" value="1"/>
</dbReference>
<evidence type="ECO:0000313" key="3">
    <source>
        <dbReference type="EMBL" id="SCL19495.1"/>
    </source>
</evidence>
<keyword evidence="4" id="KW-1185">Reference proteome</keyword>
<dbReference type="InterPro" id="IPR002589">
    <property type="entry name" value="Macro_dom"/>
</dbReference>